<dbReference type="GO" id="GO:0008017">
    <property type="term" value="F:microtubule binding"/>
    <property type="evidence" value="ECO:0007669"/>
    <property type="project" value="InterPro"/>
</dbReference>
<dbReference type="OrthoDB" id="2119228at2759"/>
<keyword evidence="5 9" id="KW-0493">Microtubule</keyword>
<dbReference type="InterPro" id="IPR027328">
    <property type="entry name" value="MAPRE"/>
</dbReference>
<dbReference type="GO" id="GO:0005874">
    <property type="term" value="C:microtubule"/>
    <property type="evidence" value="ECO:0007669"/>
    <property type="project" value="UniProtKB-KW"/>
</dbReference>
<dbReference type="Gene3D" id="1.20.5.1430">
    <property type="match status" value="1"/>
</dbReference>
<dbReference type="InParanoid" id="A0A0V0QPR8"/>
<evidence type="ECO:0000256" key="7">
    <source>
        <dbReference type="ARBA" id="ARBA00023212"/>
    </source>
</evidence>
<gene>
    <name evidence="12" type="ORF">PPERSA_08287</name>
</gene>
<evidence type="ECO:0000256" key="4">
    <source>
        <dbReference type="ARBA" id="ARBA00022618"/>
    </source>
</evidence>
<proteinExistence type="inferred from homology"/>
<evidence type="ECO:0000256" key="2">
    <source>
        <dbReference type="ARBA" id="ARBA00010729"/>
    </source>
</evidence>
<dbReference type="PROSITE" id="PS51230">
    <property type="entry name" value="EB1_C"/>
    <property type="match status" value="1"/>
</dbReference>
<dbReference type="Proteomes" id="UP000054937">
    <property type="component" value="Unassembled WGS sequence"/>
</dbReference>
<comment type="caution">
    <text evidence="12">The sequence shown here is derived from an EMBL/GenBank/DDBJ whole genome shotgun (WGS) entry which is preliminary data.</text>
</comment>
<dbReference type="InterPro" id="IPR004953">
    <property type="entry name" value="EB1_C"/>
</dbReference>
<dbReference type="SUPFAM" id="SSF140612">
    <property type="entry name" value="EB1 dimerisation domain-like"/>
    <property type="match status" value="1"/>
</dbReference>
<evidence type="ECO:0000256" key="5">
    <source>
        <dbReference type="ARBA" id="ARBA00022701"/>
    </source>
</evidence>
<keyword evidence="6" id="KW-0498">Mitosis</keyword>
<dbReference type="Gene3D" id="1.10.418.10">
    <property type="entry name" value="Calponin-like domain"/>
    <property type="match status" value="2"/>
</dbReference>
<feature type="region of interest" description="Disordered" evidence="10">
    <location>
        <begin position="342"/>
        <end position="382"/>
    </location>
</feature>
<evidence type="ECO:0000256" key="6">
    <source>
        <dbReference type="ARBA" id="ARBA00022776"/>
    </source>
</evidence>
<feature type="compositionally biased region" description="Low complexity" evidence="10">
    <location>
        <begin position="342"/>
        <end position="365"/>
    </location>
</feature>
<dbReference type="PANTHER" id="PTHR10623">
    <property type="entry name" value="MICROTUBULE-ASSOCIATED PROTEIN RP/EB FAMILY MEMBER"/>
    <property type="match status" value="1"/>
</dbReference>
<dbReference type="Pfam" id="PF00307">
    <property type="entry name" value="CH"/>
    <property type="match status" value="1"/>
</dbReference>
<feature type="domain" description="EB1 C-terminal" evidence="11">
    <location>
        <begin position="158"/>
        <end position="229"/>
    </location>
</feature>
<accession>A0A0V0QPR8</accession>
<dbReference type="InterPro" id="IPR001715">
    <property type="entry name" value="CH_dom"/>
</dbReference>
<dbReference type="AlphaFoldDB" id="A0A0V0QPR8"/>
<dbReference type="GO" id="GO:0051301">
    <property type="term" value="P:cell division"/>
    <property type="evidence" value="ECO:0007669"/>
    <property type="project" value="UniProtKB-KW"/>
</dbReference>
<dbReference type="EMBL" id="LDAU01000121">
    <property type="protein sequence ID" value="KRX04072.1"/>
    <property type="molecule type" value="Genomic_DNA"/>
</dbReference>
<evidence type="ECO:0000256" key="10">
    <source>
        <dbReference type="SAM" id="MobiDB-lite"/>
    </source>
</evidence>
<keyword evidence="3" id="KW-0963">Cytoplasm</keyword>
<dbReference type="Pfam" id="PF03271">
    <property type="entry name" value="EB1"/>
    <property type="match status" value="1"/>
</dbReference>
<comment type="similarity">
    <text evidence="2">Belongs to the MAPRE family.</text>
</comment>
<dbReference type="InterPro" id="IPR036133">
    <property type="entry name" value="EB1_C_sf"/>
</dbReference>
<keyword evidence="7" id="KW-0206">Cytoskeleton</keyword>
<organism evidence="12 13">
    <name type="scientific">Pseudocohnilembus persalinus</name>
    <name type="common">Ciliate</name>
    <dbReference type="NCBI Taxonomy" id="266149"/>
    <lineage>
        <taxon>Eukaryota</taxon>
        <taxon>Sar</taxon>
        <taxon>Alveolata</taxon>
        <taxon>Ciliophora</taxon>
        <taxon>Intramacronucleata</taxon>
        <taxon>Oligohymenophorea</taxon>
        <taxon>Scuticociliatia</taxon>
        <taxon>Philasterida</taxon>
        <taxon>Pseudocohnilembidae</taxon>
        <taxon>Pseudocohnilembus</taxon>
    </lineage>
</organism>
<name>A0A0V0QPR8_PSEPJ</name>
<keyword evidence="4" id="KW-0132">Cell division</keyword>
<reference evidence="12 13" key="1">
    <citation type="journal article" date="2015" name="Sci. Rep.">
        <title>Genome of the facultative scuticociliatosis pathogen Pseudocohnilembus persalinus provides insight into its virulence through horizontal gene transfer.</title>
        <authorList>
            <person name="Xiong J."/>
            <person name="Wang G."/>
            <person name="Cheng J."/>
            <person name="Tian M."/>
            <person name="Pan X."/>
            <person name="Warren A."/>
            <person name="Jiang C."/>
            <person name="Yuan D."/>
            <person name="Miao W."/>
        </authorList>
    </citation>
    <scope>NUCLEOTIDE SEQUENCE [LARGE SCALE GENOMIC DNA]</scope>
    <source>
        <strain evidence="12">36N120E</strain>
    </source>
</reference>
<evidence type="ECO:0000256" key="8">
    <source>
        <dbReference type="ARBA" id="ARBA00023306"/>
    </source>
</evidence>
<comment type="subcellular location">
    <subcellularLocation>
        <location evidence="1">Cytoplasm</location>
        <location evidence="1">Cytoskeleton</location>
    </subcellularLocation>
</comment>
<dbReference type="InterPro" id="IPR036872">
    <property type="entry name" value="CH_dom_sf"/>
</dbReference>
<evidence type="ECO:0000313" key="12">
    <source>
        <dbReference type="EMBL" id="KRX04072.1"/>
    </source>
</evidence>
<keyword evidence="13" id="KW-1185">Reference proteome</keyword>
<feature type="region of interest" description="Disordered" evidence="10">
    <location>
        <begin position="730"/>
        <end position="753"/>
    </location>
</feature>
<protein>
    <submittedName>
        <fullName evidence="12">EB1, C-terminal</fullName>
    </submittedName>
</protein>
<evidence type="ECO:0000256" key="3">
    <source>
        <dbReference type="ARBA" id="ARBA00022490"/>
    </source>
</evidence>
<sequence>MEVITTANQKGLLSKSELLQWINDTLSVNITKVEVLGTGSIYCQLLDLIYPGKVQVEKLIKCKNQDNLEFLQWFKKFFDAHNINGREYNAVERRQEQDADFGFIDRNQKKSVDKSNRNSRLTIPKSYNNTTLLSKNSSFSNLSILKDNEMINNVVGQQNQSKNSQQNQQSQGEKQLMMQFESLKGERDFYFSKLRDIDHYLEVCQVQDVESLKQNIRDILYLMPEKVCLVMDDGTLQINQKEDKQQQDFNMQQNKENINGFGPNAEQIGFVNNNNVNQNQNNNSKYLNQQQQQFQGKEDNLLISNSVSPIKEKQEKDENLMENEDFNDQNNENNQYQNSVFQQQQENQLQQQQQNQKQLQQQQQEQSKEQLELEQEENEGNNQQINQDQMAYLSQQNQMNQEQIEQDNLLAMDDDDLLAEKSLRSIASSKYSDRYNVSKIFGHKQKISQAQQENIGRMYGSLQNGQITPLQFQEQIQKELNLKTRPNLEKQLRNVDQQYKDILAGIDNQEEIHRYLLKPNTYDTEILGQTKDQITSLLKFQQARADQVTELNRNLKDLETANETQKAKLGARLLRALEYQTDNQHIGYYNSGYSPDKAKLDINLAHNSLGNYIPPSQSNEQEQDEWIKNKQQRTMNGSLAYNQMIRKGEFSENNKDNGDFLKWQSQKHEIEQYKPQLQNKRYEIALKNSLNNNLEVVEEEQASRRKANVALFRNEYDFLKSEENFRPQQRNLASHAQQTQKQLQGSGNIISWN</sequence>
<dbReference type="SUPFAM" id="SSF47576">
    <property type="entry name" value="Calponin-homology domain, CH-domain"/>
    <property type="match status" value="1"/>
</dbReference>
<keyword evidence="8" id="KW-0131">Cell cycle</keyword>
<evidence type="ECO:0000313" key="13">
    <source>
        <dbReference type="Proteomes" id="UP000054937"/>
    </source>
</evidence>
<evidence type="ECO:0000256" key="9">
    <source>
        <dbReference type="PROSITE-ProRule" id="PRU00576"/>
    </source>
</evidence>
<evidence type="ECO:0000256" key="1">
    <source>
        <dbReference type="ARBA" id="ARBA00004245"/>
    </source>
</evidence>
<evidence type="ECO:0000259" key="11">
    <source>
        <dbReference type="PROSITE" id="PS51230"/>
    </source>
</evidence>